<sequence length="735" mass="79036">MAHPSGGNSDANWMVDTPGNSFPQHASNPVHSPTPNVIKINFEVSSRQNEMTQGPGDSHHSSIIVRTTTIEEPFRLASPVVIASTPVSANDFERVAEDFGAHSQIPQQPQQLSPYLFDVVGDEISVVLLSGSSVVSKWREPPAIAAYTPTIERQVLPTPRNRIAAEPFSTPLTRQQSEHTTAKASETLVLAKATRPTSHAFPAAPWDSLTVANPAPRPVGPTTNAQSSFMTDESEMTTRGTANSNGARSSNGAKDAAGSAKLSDGIIVLISVAALFVCAALFYFYARYFKRQKALPGSGSSGGPPSHPGPRGSQPASLPDIVVNRKRNASINRRNRNFPDSGTGINFQEKEKDIAYGKGGHTIETNTVLIQQPPNAMLFSPLRGLNAVHQYADLDTQDQMADIALNDRYISYRHPNAMGANAGIQHGHALTRKRIPSFKGNKESMPREPPMRSDAVPPNHGGMSLQSQFEMPPPQTWPRPIAAQERPNPLSASCADFKDKSALLDTSSANPSLTSKADNSPGLHAKPRKLVRDSTKRTGGSSTPAAKSDPKSPALSSNMAKADNQSTSPAAADANAAAAEIKQLAQSKSGHSMALRTKLWATSPKKDKEAAVADKEAETTHDAYDDSDKLLPLMESIESFSDSYQFAIRHKPPLGPLRVVEPHVPALADELTVDRGHHMFVIGEFADGWILAINASRNNECGMVPRRCLFFPTASFMTKEAIDASVSPYGTLKPK</sequence>
<comment type="caution">
    <text evidence="1">The sequence shown here is derived from an EMBL/GenBank/DDBJ whole genome shotgun (WGS) entry which is preliminary data.</text>
</comment>
<gene>
    <name evidence="1" type="ORF">IWW38_002462</name>
</gene>
<proteinExistence type="predicted"/>
<evidence type="ECO:0000313" key="1">
    <source>
        <dbReference type="EMBL" id="KAJ2894824.1"/>
    </source>
</evidence>
<accession>A0ACC1M3V6</accession>
<dbReference type="Proteomes" id="UP001139981">
    <property type="component" value="Unassembled WGS sequence"/>
</dbReference>
<evidence type="ECO:0000313" key="2">
    <source>
        <dbReference type="Proteomes" id="UP001139981"/>
    </source>
</evidence>
<dbReference type="EMBL" id="JANBVB010000364">
    <property type="protein sequence ID" value="KAJ2894824.1"/>
    <property type="molecule type" value="Genomic_DNA"/>
</dbReference>
<keyword evidence="2" id="KW-1185">Reference proteome</keyword>
<reference evidence="1" key="1">
    <citation type="submission" date="2022-07" db="EMBL/GenBank/DDBJ databases">
        <title>Phylogenomic reconstructions and comparative analyses of Kickxellomycotina fungi.</title>
        <authorList>
            <person name="Reynolds N.K."/>
            <person name="Stajich J.E."/>
            <person name="Barry K."/>
            <person name="Grigoriev I.V."/>
            <person name="Crous P."/>
            <person name="Smith M.E."/>
        </authorList>
    </citation>
    <scope>NUCLEOTIDE SEQUENCE</scope>
    <source>
        <strain evidence="1">CBS 190363</strain>
    </source>
</reference>
<organism evidence="1 2">
    <name type="scientific">Coemansia aciculifera</name>
    <dbReference type="NCBI Taxonomy" id="417176"/>
    <lineage>
        <taxon>Eukaryota</taxon>
        <taxon>Fungi</taxon>
        <taxon>Fungi incertae sedis</taxon>
        <taxon>Zoopagomycota</taxon>
        <taxon>Kickxellomycotina</taxon>
        <taxon>Kickxellomycetes</taxon>
        <taxon>Kickxellales</taxon>
        <taxon>Kickxellaceae</taxon>
        <taxon>Coemansia</taxon>
    </lineage>
</organism>
<name>A0ACC1M3V6_9FUNG</name>
<protein>
    <submittedName>
        <fullName evidence="1">Uncharacterized protein</fullName>
    </submittedName>
</protein>